<organism evidence="1 2">
    <name type="scientific">Pleurodeles waltl</name>
    <name type="common">Iberian ribbed newt</name>
    <dbReference type="NCBI Taxonomy" id="8319"/>
    <lineage>
        <taxon>Eukaryota</taxon>
        <taxon>Metazoa</taxon>
        <taxon>Chordata</taxon>
        <taxon>Craniata</taxon>
        <taxon>Vertebrata</taxon>
        <taxon>Euteleostomi</taxon>
        <taxon>Amphibia</taxon>
        <taxon>Batrachia</taxon>
        <taxon>Caudata</taxon>
        <taxon>Salamandroidea</taxon>
        <taxon>Salamandridae</taxon>
        <taxon>Pleurodelinae</taxon>
        <taxon>Pleurodeles</taxon>
    </lineage>
</organism>
<evidence type="ECO:0000313" key="1">
    <source>
        <dbReference type="EMBL" id="KAJ1186912.1"/>
    </source>
</evidence>
<sequence length="135" mass="14991">MKAQKWKELRSHGFSYGDRHLAEGNYVGKSSSDMTGCQPNLLDCDLSRWAAGQKLVQLAAVTVVTASLLCLQARNCSVDSPQMYIVPRHALPRRLSSSHVGLSQMKGMAERLAREHRVTYSISQSGSEKEQRAQD</sequence>
<gene>
    <name evidence="1" type="ORF">NDU88_003692</name>
</gene>
<protein>
    <submittedName>
        <fullName evidence="1">Uncharacterized protein</fullName>
    </submittedName>
</protein>
<comment type="caution">
    <text evidence="1">The sequence shown here is derived from an EMBL/GenBank/DDBJ whole genome shotgun (WGS) entry which is preliminary data.</text>
</comment>
<dbReference type="EMBL" id="JANPWB010000005">
    <property type="protein sequence ID" value="KAJ1186912.1"/>
    <property type="molecule type" value="Genomic_DNA"/>
</dbReference>
<dbReference type="AlphaFoldDB" id="A0AAV7UDD5"/>
<reference evidence="1" key="1">
    <citation type="journal article" date="2022" name="bioRxiv">
        <title>Sequencing and chromosome-scale assembly of the giantPleurodeles waltlgenome.</title>
        <authorList>
            <person name="Brown T."/>
            <person name="Elewa A."/>
            <person name="Iarovenko S."/>
            <person name="Subramanian E."/>
            <person name="Araus A.J."/>
            <person name="Petzold A."/>
            <person name="Susuki M."/>
            <person name="Suzuki K.-i.T."/>
            <person name="Hayashi T."/>
            <person name="Toyoda A."/>
            <person name="Oliveira C."/>
            <person name="Osipova E."/>
            <person name="Leigh N.D."/>
            <person name="Simon A."/>
            <person name="Yun M.H."/>
        </authorList>
    </citation>
    <scope>NUCLEOTIDE SEQUENCE</scope>
    <source>
        <strain evidence="1">20211129_DDA</strain>
        <tissue evidence="1">Liver</tissue>
    </source>
</reference>
<name>A0AAV7UDD5_PLEWA</name>
<accession>A0AAV7UDD5</accession>
<proteinExistence type="predicted"/>
<keyword evidence="2" id="KW-1185">Reference proteome</keyword>
<dbReference type="Proteomes" id="UP001066276">
    <property type="component" value="Chromosome 3_1"/>
</dbReference>
<evidence type="ECO:0000313" key="2">
    <source>
        <dbReference type="Proteomes" id="UP001066276"/>
    </source>
</evidence>